<gene>
    <name evidence="7" type="ORF">D9758_018186</name>
</gene>
<dbReference type="Pfam" id="PF20153">
    <property type="entry name" value="DUF6535"/>
    <property type="match status" value="1"/>
</dbReference>
<dbReference type="GO" id="GO:0003723">
    <property type="term" value="F:RNA binding"/>
    <property type="evidence" value="ECO:0007669"/>
    <property type="project" value="TreeGrafter"/>
</dbReference>
<feature type="transmembrane region" description="Helical" evidence="5">
    <location>
        <begin position="402"/>
        <end position="425"/>
    </location>
</feature>
<organism evidence="7 8">
    <name type="scientific">Tetrapyrgos nigripes</name>
    <dbReference type="NCBI Taxonomy" id="182062"/>
    <lineage>
        <taxon>Eukaryota</taxon>
        <taxon>Fungi</taxon>
        <taxon>Dikarya</taxon>
        <taxon>Basidiomycota</taxon>
        <taxon>Agaricomycotina</taxon>
        <taxon>Agaricomycetes</taxon>
        <taxon>Agaricomycetidae</taxon>
        <taxon>Agaricales</taxon>
        <taxon>Marasmiineae</taxon>
        <taxon>Marasmiaceae</taxon>
        <taxon>Tetrapyrgos</taxon>
    </lineage>
</organism>
<dbReference type="GO" id="GO:0006396">
    <property type="term" value="P:RNA processing"/>
    <property type="evidence" value="ECO:0007669"/>
    <property type="project" value="TreeGrafter"/>
</dbReference>
<evidence type="ECO:0000256" key="5">
    <source>
        <dbReference type="SAM" id="Phobius"/>
    </source>
</evidence>
<dbReference type="GO" id="GO:0004540">
    <property type="term" value="F:RNA nuclease activity"/>
    <property type="evidence" value="ECO:0007669"/>
    <property type="project" value="TreeGrafter"/>
</dbReference>
<feature type="region of interest" description="Disordered" evidence="4">
    <location>
        <begin position="1"/>
        <end position="136"/>
    </location>
</feature>
<protein>
    <recommendedName>
        <fullName evidence="6">DUF6535 domain-containing protein</fullName>
    </recommendedName>
</protein>
<keyword evidence="5" id="KW-0812">Transmembrane</keyword>
<feature type="repeat" description="ANK" evidence="3">
    <location>
        <begin position="812"/>
        <end position="844"/>
    </location>
</feature>
<accession>A0A8H5C5C3</accession>
<feature type="region of interest" description="Disordered" evidence="4">
    <location>
        <begin position="168"/>
        <end position="259"/>
    </location>
</feature>
<dbReference type="PANTHER" id="PTHR24141:SF1">
    <property type="entry name" value="2-5A-DEPENDENT RIBONUCLEASE"/>
    <property type="match status" value="1"/>
</dbReference>
<keyword evidence="5" id="KW-0472">Membrane</keyword>
<evidence type="ECO:0000256" key="4">
    <source>
        <dbReference type="SAM" id="MobiDB-lite"/>
    </source>
</evidence>
<feature type="compositionally biased region" description="Basic and acidic residues" evidence="4">
    <location>
        <begin position="195"/>
        <end position="204"/>
    </location>
</feature>
<feature type="compositionally biased region" description="Gly residues" evidence="4">
    <location>
        <begin position="75"/>
        <end position="88"/>
    </location>
</feature>
<feature type="compositionally biased region" description="Polar residues" evidence="4">
    <location>
        <begin position="184"/>
        <end position="194"/>
    </location>
</feature>
<dbReference type="PROSITE" id="PS50297">
    <property type="entry name" value="ANK_REP_REGION"/>
    <property type="match status" value="5"/>
</dbReference>
<evidence type="ECO:0000256" key="1">
    <source>
        <dbReference type="ARBA" id="ARBA00022737"/>
    </source>
</evidence>
<dbReference type="Pfam" id="PF12796">
    <property type="entry name" value="Ank_2"/>
    <property type="match status" value="2"/>
</dbReference>
<evidence type="ECO:0000313" key="7">
    <source>
        <dbReference type="EMBL" id="KAF5335449.1"/>
    </source>
</evidence>
<dbReference type="PROSITE" id="PS50088">
    <property type="entry name" value="ANK_REPEAT"/>
    <property type="match status" value="5"/>
</dbReference>
<keyword evidence="2 3" id="KW-0040">ANK repeat</keyword>
<feature type="transmembrane region" description="Helical" evidence="5">
    <location>
        <begin position="463"/>
        <end position="486"/>
    </location>
</feature>
<dbReference type="SMART" id="SM00248">
    <property type="entry name" value="ANK"/>
    <property type="match status" value="6"/>
</dbReference>
<evidence type="ECO:0000259" key="6">
    <source>
        <dbReference type="Pfam" id="PF20153"/>
    </source>
</evidence>
<feature type="transmembrane region" description="Helical" evidence="5">
    <location>
        <begin position="493"/>
        <end position="520"/>
    </location>
</feature>
<feature type="transmembrane region" description="Helical" evidence="5">
    <location>
        <begin position="334"/>
        <end position="354"/>
    </location>
</feature>
<reference evidence="7 8" key="1">
    <citation type="journal article" date="2020" name="ISME J.">
        <title>Uncovering the hidden diversity of litter-decomposition mechanisms in mushroom-forming fungi.</title>
        <authorList>
            <person name="Floudas D."/>
            <person name="Bentzer J."/>
            <person name="Ahren D."/>
            <person name="Johansson T."/>
            <person name="Persson P."/>
            <person name="Tunlid A."/>
        </authorList>
    </citation>
    <scope>NUCLEOTIDE SEQUENCE [LARGE SCALE GENOMIC DNA]</scope>
    <source>
        <strain evidence="7 8">CBS 291.85</strain>
    </source>
</reference>
<feature type="compositionally biased region" description="Basic residues" evidence="4">
    <location>
        <begin position="1"/>
        <end position="10"/>
    </location>
</feature>
<feature type="domain" description="DUF6535" evidence="6">
    <location>
        <begin position="310"/>
        <end position="486"/>
    </location>
</feature>
<keyword evidence="8" id="KW-1185">Reference proteome</keyword>
<dbReference type="InterPro" id="IPR045338">
    <property type="entry name" value="DUF6535"/>
</dbReference>
<dbReference type="Gene3D" id="1.25.40.20">
    <property type="entry name" value="Ankyrin repeat-containing domain"/>
    <property type="match status" value="2"/>
</dbReference>
<feature type="repeat" description="ANK" evidence="3">
    <location>
        <begin position="783"/>
        <end position="811"/>
    </location>
</feature>
<feature type="compositionally biased region" description="Low complexity" evidence="4">
    <location>
        <begin position="15"/>
        <end position="44"/>
    </location>
</feature>
<feature type="compositionally biased region" description="Polar residues" evidence="4">
    <location>
        <begin position="45"/>
        <end position="63"/>
    </location>
</feature>
<feature type="repeat" description="ANK" evidence="3">
    <location>
        <begin position="878"/>
        <end position="910"/>
    </location>
</feature>
<evidence type="ECO:0000256" key="3">
    <source>
        <dbReference type="PROSITE-ProRule" id="PRU00023"/>
    </source>
</evidence>
<proteinExistence type="predicted"/>
<evidence type="ECO:0000256" key="2">
    <source>
        <dbReference type="ARBA" id="ARBA00023043"/>
    </source>
</evidence>
<dbReference type="Pfam" id="PF00023">
    <property type="entry name" value="Ank"/>
    <property type="match status" value="1"/>
</dbReference>
<sequence>MSVTHCRRTSPSRNTSVPLSTTTTTSKPASPTDTSTSPPNSTITQRIPTATLPNIPSVVQHTQAGMRRRHSTGKGFDGAVGSGNGGQGIRDVGSSHTVPTDAENVAKKPESAAGLDEGIDTTIAPSGQSGTSDNDFQRFLNHSHTEVDGDTPSVSRTSIELKSFSTANKSNERLLQRESDRFRSQGSGDRTTNTSHRDNLDCIHVDNTTDGIGHGLSASPVRESNNGECTDHPYPPPENVKSPKSSGYGGTGKQPQPTRQPTVLDQLAMKSGPQPSHPSSSYSEYRNYDYTKKYPADELGKEVSENARVWKVYLDEAEETDSEMLSGFRDTLDALLVFAALFSAVVTSFVISAVESLQPDYSQITVMLLVEQNQLLRAAGNTTAISNVQTASVNADVSTTDLWINGLFFGSLSLSLATALLSVLVKQWLQAYSSSLPTGNARERAKIRQFRYSGLTQWKVPQIIGTLPIVLHASLGLFMAGFSLYVSELQPSLCWIVVSVTAISFLMYLGSIVIPVVVTIQCPYRIPLLFVPLNFIIFFPLQIGKYLWRRVKYYWERCQHPWMSIPQWPSLPSNSIQAAEATFLKPNDIRGKWHKWDMSLPYNPYTRHHSILADCIKWLQSLQSNDSMQDIVGQALHGIMKEHIIREDNWKQQYFRPALKCYIDNLDLKLILSWILSTPRIGDEEYKSKLHTSLSTELEKAAENFEGFPQLKELEGHLRDEALDGNLQHVKTLIEMGADINAEGGCFGFALQATAVGGHLEIVRYLVEKGADVNAKGGLYGVALQAAAIWGHLEIVRYLVEKGADVNAKGGPSGFALQAAAAWGHLEIVRYLVEKGADVNAKGGPSGFALQAAAARGLLEIVRYLVEKGADVNAKGGPSGYALQAAAARGLLEIVRYLVEKGADVNARGGAYGSPLNTAHAFSRSQIAEYLVSKGATCAPK</sequence>
<name>A0A8H5C5C3_9AGAR</name>
<feature type="repeat" description="ANK" evidence="3">
    <location>
        <begin position="845"/>
        <end position="877"/>
    </location>
</feature>
<keyword evidence="1" id="KW-0677">Repeat</keyword>
<dbReference type="OrthoDB" id="19174at2759"/>
<feature type="compositionally biased region" description="Basic and acidic residues" evidence="4">
    <location>
        <begin position="170"/>
        <end position="183"/>
    </location>
</feature>
<feature type="compositionally biased region" description="Polar residues" evidence="4">
    <location>
        <begin position="123"/>
        <end position="134"/>
    </location>
</feature>
<dbReference type="InterPro" id="IPR036770">
    <property type="entry name" value="Ankyrin_rpt-contain_sf"/>
</dbReference>
<comment type="caution">
    <text evidence="7">The sequence shown here is derived from an EMBL/GenBank/DDBJ whole genome shotgun (WGS) entry which is preliminary data.</text>
</comment>
<keyword evidence="5" id="KW-1133">Transmembrane helix</keyword>
<feature type="repeat" description="ANK" evidence="3">
    <location>
        <begin position="750"/>
        <end position="778"/>
    </location>
</feature>
<dbReference type="SUPFAM" id="SSF48403">
    <property type="entry name" value="Ankyrin repeat"/>
    <property type="match status" value="1"/>
</dbReference>
<dbReference type="EMBL" id="JAACJM010000241">
    <property type="protein sequence ID" value="KAF5335449.1"/>
    <property type="molecule type" value="Genomic_DNA"/>
</dbReference>
<dbReference type="Proteomes" id="UP000559256">
    <property type="component" value="Unassembled WGS sequence"/>
</dbReference>
<dbReference type="AlphaFoldDB" id="A0A8H5C5C3"/>
<feature type="transmembrane region" description="Helical" evidence="5">
    <location>
        <begin position="526"/>
        <end position="548"/>
    </location>
</feature>
<evidence type="ECO:0000313" key="8">
    <source>
        <dbReference type="Proteomes" id="UP000559256"/>
    </source>
</evidence>
<dbReference type="InterPro" id="IPR002110">
    <property type="entry name" value="Ankyrin_rpt"/>
</dbReference>
<dbReference type="PANTHER" id="PTHR24141">
    <property type="entry name" value="2-5A-DEPENDENT RIBONUCLEASE"/>
    <property type="match status" value="1"/>
</dbReference>